<keyword evidence="8" id="KW-0807">Transducer</keyword>
<evidence type="ECO:0000256" key="8">
    <source>
        <dbReference type="ARBA" id="ARBA00023224"/>
    </source>
</evidence>
<feature type="domain" description="G-protein coupled receptors family 1 profile" evidence="11">
    <location>
        <begin position="47"/>
        <end position="274"/>
    </location>
</feature>
<evidence type="ECO:0000256" key="9">
    <source>
        <dbReference type="SAM" id="MobiDB-lite"/>
    </source>
</evidence>
<evidence type="ECO:0000256" key="10">
    <source>
        <dbReference type="SAM" id="Phobius"/>
    </source>
</evidence>
<keyword evidence="6 10" id="KW-0472">Membrane</keyword>
<feature type="compositionally biased region" description="Low complexity" evidence="9">
    <location>
        <begin position="512"/>
        <end position="524"/>
    </location>
</feature>
<evidence type="ECO:0000313" key="13">
    <source>
        <dbReference type="RefSeq" id="XP_035828834.1"/>
    </source>
</evidence>
<dbReference type="GeneID" id="118478765"/>
<dbReference type="InterPro" id="IPR000276">
    <property type="entry name" value="GPCR_Rhodpsn"/>
</dbReference>
<feature type="compositionally biased region" description="Low complexity" evidence="9">
    <location>
        <begin position="1009"/>
        <end position="1018"/>
    </location>
</feature>
<feature type="region of interest" description="Disordered" evidence="9">
    <location>
        <begin position="1009"/>
        <end position="1077"/>
    </location>
</feature>
<dbReference type="PANTHER" id="PTHR24248">
    <property type="entry name" value="ADRENERGIC RECEPTOR-RELATED G-PROTEIN COUPLED RECEPTOR"/>
    <property type="match status" value="1"/>
</dbReference>
<evidence type="ECO:0000256" key="2">
    <source>
        <dbReference type="ARBA" id="ARBA00022475"/>
    </source>
</evidence>
<feature type="transmembrane region" description="Helical" evidence="10">
    <location>
        <begin position="212"/>
        <end position="232"/>
    </location>
</feature>
<feature type="transmembrane region" description="Helical" evidence="10">
    <location>
        <begin position="100"/>
        <end position="125"/>
    </location>
</feature>
<dbReference type="CDD" id="cd00637">
    <property type="entry name" value="7tm_classA_rhodopsin-like"/>
    <property type="match status" value="1"/>
</dbReference>
<keyword evidence="12" id="KW-1185">Reference proteome</keyword>
<feature type="compositionally biased region" description="Low complexity" evidence="9">
    <location>
        <begin position="981"/>
        <end position="998"/>
    </location>
</feature>
<feature type="transmembrane region" description="Helical" evidence="10">
    <location>
        <begin position="1162"/>
        <end position="1184"/>
    </location>
</feature>
<comment type="subcellular location">
    <subcellularLocation>
        <location evidence="1">Cell membrane</location>
        <topology evidence="1">Multi-pass membrane protein</topology>
    </subcellularLocation>
</comment>
<evidence type="ECO:0000259" key="11">
    <source>
        <dbReference type="PROSITE" id="PS50262"/>
    </source>
</evidence>
<proteinExistence type="predicted"/>
<reference evidence="13" key="1">
    <citation type="submission" date="2025-08" db="UniProtKB">
        <authorList>
            <consortium name="RefSeq"/>
        </authorList>
    </citation>
    <scope>IDENTIFICATION</scope>
</reference>
<evidence type="ECO:0000256" key="1">
    <source>
        <dbReference type="ARBA" id="ARBA00004651"/>
    </source>
</evidence>
<dbReference type="SUPFAM" id="SSF81321">
    <property type="entry name" value="Family A G protein-coupled receptor-like"/>
    <property type="match status" value="2"/>
</dbReference>
<name>A0ABM1W2E1_APLCA</name>
<feature type="transmembrane region" description="Helical" evidence="10">
    <location>
        <begin position="176"/>
        <end position="200"/>
    </location>
</feature>
<dbReference type="InterPro" id="IPR017452">
    <property type="entry name" value="GPCR_Rhodpsn_7TM"/>
</dbReference>
<evidence type="ECO:0000256" key="7">
    <source>
        <dbReference type="ARBA" id="ARBA00023170"/>
    </source>
</evidence>
<dbReference type="PRINTS" id="PR00237">
    <property type="entry name" value="GPCRRHODOPSN"/>
</dbReference>
<feature type="region of interest" description="Disordered" evidence="9">
    <location>
        <begin position="494"/>
        <end position="527"/>
    </location>
</feature>
<dbReference type="Proteomes" id="UP000694888">
    <property type="component" value="Unplaced"/>
</dbReference>
<feature type="domain" description="G-protein coupled receptors family 1 profile" evidence="11">
    <location>
        <begin position="1126"/>
        <end position="1182"/>
    </location>
</feature>
<feature type="region of interest" description="Disordered" evidence="9">
    <location>
        <begin position="1"/>
        <end position="20"/>
    </location>
</feature>
<accession>A0ABM1W2E1</accession>
<evidence type="ECO:0000313" key="12">
    <source>
        <dbReference type="Proteomes" id="UP000694888"/>
    </source>
</evidence>
<feature type="transmembrane region" description="Helical" evidence="10">
    <location>
        <begin position="1130"/>
        <end position="1155"/>
    </location>
</feature>
<dbReference type="Gene3D" id="1.20.1070.10">
    <property type="entry name" value="Rhodopsin 7-helix transmembrane proteins"/>
    <property type="match status" value="2"/>
</dbReference>
<organism evidence="12 13">
    <name type="scientific">Aplysia californica</name>
    <name type="common">California sea hare</name>
    <dbReference type="NCBI Taxonomy" id="6500"/>
    <lineage>
        <taxon>Eukaryota</taxon>
        <taxon>Metazoa</taxon>
        <taxon>Spiralia</taxon>
        <taxon>Lophotrochozoa</taxon>
        <taxon>Mollusca</taxon>
        <taxon>Gastropoda</taxon>
        <taxon>Heterobranchia</taxon>
        <taxon>Euthyneura</taxon>
        <taxon>Tectipleura</taxon>
        <taxon>Aplysiida</taxon>
        <taxon>Aplysioidea</taxon>
        <taxon>Aplysiidae</taxon>
        <taxon>Aplysia</taxon>
    </lineage>
</organism>
<dbReference type="Pfam" id="PF00001">
    <property type="entry name" value="7tm_1"/>
    <property type="match status" value="3"/>
</dbReference>
<keyword evidence="5" id="KW-0297">G-protein coupled receptor</keyword>
<feature type="transmembrane region" description="Helical" evidence="10">
    <location>
        <begin position="67"/>
        <end position="88"/>
    </location>
</feature>
<feature type="region of interest" description="Disordered" evidence="9">
    <location>
        <begin position="981"/>
        <end position="1000"/>
    </location>
</feature>
<evidence type="ECO:0000256" key="6">
    <source>
        <dbReference type="ARBA" id="ARBA00023136"/>
    </source>
</evidence>
<sequence>MTPLTSDPMTSDLMSPPPIPPDAAMTPEESALRLSYLVLVSLTSAFGNLLVLVALCRFRSLRRSANLMLSSLAVADFLVGTITVPLYIAWTARPGIFDRSSFMCALVLLSCLLLVTASHLSLLFLRGHINVSPTQNRLIIQCYNLLVLFSFEQYFAVCQPFKHRDFVICYPWIHQVAIVLIWFFSAVFTGISSFAIDTGGHTCSYYGKFNHTFLLVSSVCGVLGPLVLIVVLNVRVLCEAQNQDKRRQSLTYVTSNSLSFFSGGGSPREKKERQDSSLWRNELLEETTTAANTTTTTCGCISGDKRCLPQLTSAALCLSIFFSRLVRGRAERGPGRARKAGVAFSHRHFGQLDSDTSALHNCASNDGLPVLSKLPTPSTSSTGVSNDNCALIRDAATSQAGKPIRIRNSSGGVEAFAEEMLDPSRFRLPSHGELIEEIVGPSYSRIPNPGELAEEMLDPSYSCISSHDELAEGMLGPSPSRISRELAEGMFGPSYSRISGSGELTSQEQEGSGRSTDTSGSDSGIFNFTGDQCDPSPTYGNDSHHFVVEIVETRAMHVLGGSCSNMLSAENVSDSNILSAQSTSCSNMLSAGSASCSNIMLSAGSASCSNMLSAHSTYYSNVRSAQSTSCSNMLSVGSASCSNILSAHTTSSFLTTDSTSGSNTLTTDSAHNCQLYPGEISGCVTDLPGSNPDGVDPPSQPYPGDTNPCGRTATGNTCKKHAKRYRAWSTTDDLMSNNLALIRPNCRRHSEGALLDGKTELGTAAINRSLEAERFCQGCMVGHQETPRMDESAFVRSLAERRGMSVGPVNISCAENNERMSPRRGLTFYPEVEQCQFSEEDHMEEHDGASIVDCAGQPLLCENSCTPRMNTRHGYSHSSRNNPFHQDYPHTRGNNSCFVDYPQARGNNPNCQDYPHIRGNNERFLLDYPHTSTNNSCRRSVRLKPVSPWATIPHKGRTNNGFSLNDRTSRVNFDCGSINYNTNSNNNSDNDNDNGGDNYDIRQADVETTTTTATTTTADALVSQQPRRSTVHFSTDGFSRLPTMTPPSRGYSSAAFGNTRSSNHDASRPRTTFTLPRGDSALFRDHHAKDTGDDFYSRLRSPQSRRESNVFRDARGDSNYYFVSGQIAKMVALVCASFILAWFPFAVVIIINIICSHCHLDYFLNAVIMIAFTKSVSNPVIYALCRVGFRRAYSNVLRSVFLGICCRGEGRGSSRNRVYGDVSYRRKSRSCSISSSLYYH</sequence>
<dbReference type="RefSeq" id="XP_035828834.1">
    <property type="nucleotide sequence ID" value="XM_035972941.1"/>
</dbReference>
<protein>
    <submittedName>
        <fullName evidence="13">Uncharacterized protein LOC118478765</fullName>
    </submittedName>
</protein>
<feature type="compositionally biased region" description="Polar residues" evidence="9">
    <location>
        <begin position="496"/>
        <end position="510"/>
    </location>
</feature>
<gene>
    <name evidence="13" type="primary">LOC118478765</name>
</gene>
<keyword evidence="4 10" id="KW-1133">Transmembrane helix</keyword>
<feature type="compositionally biased region" description="Polar residues" evidence="9">
    <location>
        <begin position="1022"/>
        <end position="1037"/>
    </location>
</feature>
<keyword evidence="2" id="KW-1003">Cell membrane</keyword>
<feature type="transmembrane region" description="Helical" evidence="10">
    <location>
        <begin position="34"/>
        <end position="55"/>
    </location>
</feature>
<feature type="transmembrane region" description="Helical" evidence="10">
    <location>
        <begin position="137"/>
        <end position="156"/>
    </location>
</feature>
<dbReference type="PANTHER" id="PTHR24248:SF192">
    <property type="entry name" value="G-PROTEIN COUPLED RECEPTORS FAMILY 1 PROFILE DOMAIN-CONTAINING PROTEIN"/>
    <property type="match status" value="1"/>
</dbReference>
<keyword evidence="3 10" id="KW-0812">Transmembrane</keyword>
<evidence type="ECO:0000256" key="4">
    <source>
        <dbReference type="ARBA" id="ARBA00022989"/>
    </source>
</evidence>
<evidence type="ECO:0000256" key="3">
    <source>
        <dbReference type="ARBA" id="ARBA00022692"/>
    </source>
</evidence>
<evidence type="ECO:0000256" key="5">
    <source>
        <dbReference type="ARBA" id="ARBA00023040"/>
    </source>
</evidence>
<dbReference type="PROSITE" id="PS50262">
    <property type="entry name" value="G_PROTEIN_RECEP_F1_2"/>
    <property type="match status" value="2"/>
</dbReference>
<keyword evidence="7" id="KW-0675">Receptor</keyword>
<feature type="region of interest" description="Disordered" evidence="9">
    <location>
        <begin position="690"/>
        <end position="713"/>
    </location>
</feature>